<dbReference type="EMBL" id="KZ110602">
    <property type="protein sequence ID" value="OSX59524.1"/>
    <property type="molecule type" value="Genomic_DNA"/>
</dbReference>
<accession>A0A1X6MT04</accession>
<dbReference type="Proteomes" id="UP000194127">
    <property type="component" value="Unassembled WGS sequence"/>
</dbReference>
<dbReference type="RefSeq" id="XP_024336318.1">
    <property type="nucleotide sequence ID" value="XM_024479604.1"/>
</dbReference>
<name>A0A1X6MT04_9APHY</name>
<reference evidence="1 2" key="1">
    <citation type="submission" date="2017-04" db="EMBL/GenBank/DDBJ databases">
        <title>Genome Sequence of the Model Brown-Rot Fungus Postia placenta SB12.</title>
        <authorList>
            <consortium name="DOE Joint Genome Institute"/>
            <person name="Gaskell J."/>
            <person name="Kersten P."/>
            <person name="Larrondo L.F."/>
            <person name="Canessa P."/>
            <person name="Martinez D."/>
            <person name="Hibbett D."/>
            <person name="Schmoll M."/>
            <person name="Kubicek C.P."/>
            <person name="Martinez A.T."/>
            <person name="Yadav J."/>
            <person name="Master E."/>
            <person name="Magnuson J.K."/>
            <person name="James T."/>
            <person name="Yaver D."/>
            <person name="Berka R."/>
            <person name="Labutti K."/>
            <person name="Lipzen A."/>
            <person name="Aerts A."/>
            <person name="Barry K."/>
            <person name="Henrissat B."/>
            <person name="Blanchette R."/>
            <person name="Grigoriev I."/>
            <person name="Cullen D."/>
        </authorList>
    </citation>
    <scope>NUCLEOTIDE SEQUENCE [LARGE SCALE GENOMIC DNA]</scope>
    <source>
        <strain evidence="1 2">MAD-698-R-SB12</strain>
    </source>
</reference>
<evidence type="ECO:0000313" key="1">
    <source>
        <dbReference type="EMBL" id="OSX59524.1"/>
    </source>
</evidence>
<dbReference type="GeneID" id="36324554"/>
<gene>
    <name evidence="1" type="ORF">POSPLADRAFT_1048838</name>
</gene>
<protein>
    <submittedName>
        <fullName evidence="1">Uncharacterized protein</fullName>
    </submittedName>
</protein>
<dbReference type="OrthoDB" id="10268265at2759"/>
<dbReference type="AlphaFoldDB" id="A0A1X6MT04"/>
<keyword evidence="2" id="KW-1185">Reference proteome</keyword>
<sequence length="329" mass="37969">MAVAGLISTKFGERGPGHLCRTSPYSREMPPRNTQWLLSAHDINILVDEGWTHCPIPKCGYTQERRRPADFKRHLETHCGKKYVCCGEPVYWEVGVKGPMHGGCRRRFCRIDALQRHLENPKMGCRGNLYIAEAYREYLNDTNPLTDEIVRVLWNCASRLPRDWTSAASPPTMHNRRSFLSRKALAYVDDSFPHVRRFLDGYGNCLVVDLQAREILTKVWFVLKRDGWTFQENPGLSSLEDVVPAQNKCMLQLDVPETLHEVLIKEENIFAEFGTFLRYESAGEAQTNQRKCTTLAHTRHTLPAFYEVICKVSLPLRTEMAYFRRDTLC</sequence>
<evidence type="ECO:0000313" key="2">
    <source>
        <dbReference type="Proteomes" id="UP000194127"/>
    </source>
</evidence>
<proteinExistence type="predicted"/>
<organism evidence="1 2">
    <name type="scientific">Postia placenta MAD-698-R-SB12</name>
    <dbReference type="NCBI Taxonomy" id="670580"/>
    <lineage>
        <taxon>Eukaryota</taxon>
        <taxon>Fungi</taxon>
        <taxon>Dikarya</taxon>
        <taxon>Basidiomycota</taxon>
        <taxon>Agaricomycotina</taxon>
        <taxon>Agaricomycetes</taxon>
        <taxon>Polyporales</taxon>
        <taxon>Adustoporiaceae</taxon>
        <taxon>Rhodonia</taxon>
    </lineage>
</organism>